<feature type="transmembrane region" description="Helical" evidence="7">
    <location>
        <begin position="215"/>
        <end position="241"/>
    </location>
</feature>
<evidence type="ECO:0000256" key="6">
    <source>
        <dbReference type="ARBA" id="ARBA00023136"/>
    </source>
</evidence>
<feature type="transmembrane region" description="Helical" evidence="7">
    <location>
        <begin position="253"/>
        <end position="274"/>
    </location>
</feature>
<feature type="transmembrane region" description="Helical" evidence="7">
    <location>
        <begin position="51"/>
        <end position="72"/>
    </location>
</feature>
<keyword evidence="5 7" id="KW-1133">Transmembrane helix</keyword>
<keyword evidence="6 7" id="KW-0472">Membrane</keyword>
<feature type="domain" description="Major facilitator superfamily (MFS) profile" evidence="8">
    <location>
        <begin position="215"/>
        <end position="415"/>
    </location>
</feature>
<evidence type="ECO:0000256" key="3">
    <source>
        <dbReference type="ARBA" id="ARBA00022475"/>
    </source>
</evidence>
<evidence type="ECO:0000256" key="2">
    <source>
        <dbReference type="ARBA" id="ARBA00022448"/>
    </source>
</evidence>
<feature type="transmembrane region" description="Helical" evidence="7">
    <location>
        <begin position="304"/>
        <end position="324"/>
    </location>
</feature>
<feature type="transmembrane region" description="Helical" evidence="7">
    <location>
        <begin position="344"/>
        <end position="365"/>
    </location>
</feature>
<dbReference type="InterPro" id="IPR036259">
    <property type="entry name" value="MFS_trans_sf"/>
</dbReference>
<sequence length="415" mass="43620">MPTYLTLLKARRDFRRLWLGASISVMGDSMTFIALSWLVLAQPNGTAKLGILAVCYTAPVLIGGLAAGPLLDRFDKRAALIADSVLRGLAVASVPFTAAVATVPTWLPFLVAALYGLLKMVPMAAVPAAIPDLVAPEERDAANALESVSYSLSGIIGFTLAAPLLGAVGPANLLALDAATYACFAIAVTLIRHPLRPREKPESPTPPRTVFRDRILIGTTLAFMAFNIAEGAMTMVVAPWLAKEQLPGNGATLSLLMAALSAGELLGGFAAGAWRPRIDRLVAIAMVELVAAAGFLAVLGTPNWIPVAAGFLLIGTFSAPMTVWAQSLRMERIPPSQRGRVFSVFRTMMQATPPIGAALVTPMLVTGNLTGAVILMTALAALPAFALLFLRENHLTISEAPQDAIIAVPETPGDR</sequence>
<feature type="transmembrane region" description="Helical" evidence="7">
    <location>
        <begin position="84"/>
        <end position="107"/>
    </location>
</feature>
<dbReference type="PANTHER" id="PTHR23513:SF11">
    <property type="entry name" value="STAPHYLOFERRIN A TRANSPORTER"/>
    <property type="match status" value="1"/>
</dbReference>
<feature type="transmembrane region" description="Helical" evidence="7">
    <location>
        <begin position="281"/>
        <end position="298"/>
    </location>
</feature>
<dbReference type="InterPro" id="IPR010290">
    <property type="entry name" value="TM_effector"/>
</dbReference>
<dbReference type="CDD" id="cd06173">
    <property type="entry name" value="MFS_MefA_like"/>
    <property type="match status" value="1"/>
</dbReference>
<dbReference type="Pfam" id="PF05977">
    <property type="entry name" value="MFS_3"/>
    <property type="match status" value="1"/>
</dbReference>
<evidence type="ECO:0000313" key="10">
    <source>
        <dbReference type="Proteomes" id="UP001603978"/>
    </source>
</evidence>
<name>A0ABW7ATI1_9ACTN</name>
<keyword evidence="2" id="KW-0813">Transport</keyword>
<gene>
    <name evidence="9" type="ORF">ACFLIM_41650</name>
</gene>
<dbReference type="EMBL" id="JBICRM010000039">
    <property type="protein sequence ID" value="MFG1709706.1"/>
    <property type="molecule type" value="Genomic_DNA"/>
</dbReference>
<keyword evidence="10" id="KW-1185">Reference proteome</keyword>
<dbReference type="RefSeq" id="WP_393174741.1">
    <property type="nucleotide sequence ID" value="NZ_JBICRM010000039.1"/>
</dbReference>
<reference evidence="9 10" key="1">
    <citation type="submission" date="2024-10" db="EMBL/GenBank/DDBJ databases">
        <authorList>
            <person name="Topkara A.R."/>
            <person name="Saygin H."/>
        </authorList>
    </citation>
    <scope>NUCLEOTIDE SEQUENCE [LARGE SCALE GENOMIC DNA]</scope>
    <source>
        <strain evidence="9 10">M3C6</strain>
    </source>
</reference>
<comment type="caution">
    <text evidence="9">The sequence shown here is derived from an EMBL/GenBank/DDBJ whole genome shotgun (WGS) entry which is preliminary data.</text>
</comment>
<feature type="transmembrane region" description="Helical" evidence="7">
    <location>
        <begin position="147"/>
        <end position="168"/>
    </location>
</feature>
<evidence type="ECO:0000256" key="5">
    <source>
        <dbReference type="ARBA" id="ARBA00022989"/>
    </source>
</evidence>
<dbReference type="SUPFAM" id="SSF103473">
    <property type="entry name" value="MFS general substrate transporter"/>
    <property type="match status" value="1"/>
</dbReference>
<keyword evidence="3" id="KW-1003">Cell membrane</keyword>
<evidence type="ECO:0000313" key="9">
    <source>
        <dbReference type="EMBL" id="MFG1709706.1"/>
    </source>
</evidence>
<evidence type="ECO:0000259" key="8">
    <source>
        <dbReference type="PROSITE" id="PS50850"/>
    </source>
</evidence>
<accession>A0ABW7ATI1</accession>
<evidence type="ECO:0000256" key="7">
    <source>
        <dbReference type="SAM" id="Phobius"/>
    </source>
</evidence>
<proteinExistence type="predicted"/>
<feature type="transmembrane region" description="Helical" evidence="7">
    <location>
        <begin position="371"/>
        <end position="390"/>
    </location>
</feature>
<keyword evidence="4 7" id="KW-0812">Transmembrane</keyword>
<protein>
    <submittedName>
        <fullName evidence="9">MFS transporter</fullName>
    </submittedName>
</protein>
<feature type="transmembrane region" description="Helical" evidence="7">
    <location>
        <begin position="17"/>
        <end position="39"/>
    </location>
</feature>
<evidence type="ECO:0000256" key="4">
    <source>
        <dbReference type="ARBA" id="ARBA00022692"/>
    </source>
</evidence>
<comment type="subcellular location">
    <subcellularLocation>
        <location evidence="1">Cell membrane</location>
        <topology evidence="1">Multi-pass membrane protein</topology>
    </subcellularLocation>
</comment>
<evidence type="ECO:0000256" key="1">
    <source>
        <dbReference type="ARBA" id="ARBA00004651"/>
    </source>
</evidence>
<dbReference type="PROSITE" id="PS50850">
    <property type="entry name" value="MFS"/>
    <property type="match status" value="1"/>
</dbReference>
<dbReference type="PANTHER" id="PTHR23513">
    <property type="entry name" value="INTEGRAL MEMBRANE EFFLUX PROTEIN-RELATED"/>
    <property type="match status" value="1"/>
</dbReference>
<dbReference type="InterPro" id="IPR020846">
    <property type="entry name" value="MFS_dom"/>
</dbReference>
<dbReference type="Gene3D" id="1.20.1250.20">
    <property type="entry name" value="MFS general substrate transporter like domains"/>
    <property type="match status" value="1"/>
</dbReference>
<dbReference type="Proteomes" id="UP001603978">
    <property type="component" value="Unassembled WGS sequence"/>
</dbReference>
<organism evidence="9 10">
    <name type="scientific">Nonomuraea marmarensis</name>
    <dbReference type="NCBI Taxonomy" id="3351344"/>
    <lineage>
        <taxon>Bacteria</taxon>
        <taxon>Bacillati</taxon>
        <taxon>Actinomycetota</taxon>
        <taxon>Actinomycetes</taxon>
        <taxon>Streptosporangiales</taxon>
        <taxon>Streptosporangiaceae</taxon>
        <taxon>Nonomuraea</taxon>
    </lineage>
</organism>